<dbReference type="RefSeq" id="WP_095349563.1">
    <property type="nucleotide sequence ID" value="NZ_NCXK01000005.1"/>
</dbReference>
<name>A0A269XYN0_9PROT</name>
<dbReference type="Proteomes" id="UP000216151">
    <property type="component" value="Unassembled WGS sequence"/>
</dbReference>
<reference evidence="1 2" key="1">
    <citation type="submission" date="2017-04" db="EMBL/GenBank/DDBJ databases">
        <title>Kefir bacterial isolates.</title>
        <authorList>
            <person name="Kim Y."/>
            <person name="Blasche S."/>
            <person name="Patil K.R."/>
        </authorList>
    </citation>
    <scope>NUCLEOTIDE SEQUENCE [LARGE SCALE GENOMIC DNA]</scope>
    <source>
        <strain evidence="1 2">KR</strain>
    </source>
</reference>
<organism evidence="1 2">
    <name type="scientific">Acetobacter fabarum</name>
    <dbReference type="NCBI Taxonomy" id="483199"/>
    <lineage>
        <taxon>Bacteria</taxon>
        <taxon>Pseudomonadati</taxon>
        <taxon>Pseudomonadota</taxon>
        <taxon>Alphaproteobacteria</taxon>
        <taxon>Acetobacterales</taxon>
        <taxon>Acetobacteraceae</taxon>
        <taxon>Acetobacter</taxon>
    </lineage>
</organism>
<dbReference type="Pfam" id="PF21983">
    <property type="entry name" value="NikA-like"/>
    <property type="match status" value="1"/>
</dbReference>
<sequence length="126" mass="14269">MTEIEKKREKNIGPRSGQRIPVKVTAAEKEAIERTARQVRLPASTLMRNLALGYSPPSRVDQETFLELFSLRGDLGRLGGLLKLWLVDRPDAVVPNKVVREALTEILERQGQVADLISEMRPLIRR</sequence>
<protein>
    <submittedName>
        <fullName evidence="1">Conjugal transfer protein TraJ</fullName>
    </submittedName>
</protein>
<dbReference type="EMBL" id="NCXK01000005">
    <property type="protein sequence ID" value="PAK78402.1"/>
    <property type="molecule type" value="Genomic_DNA"/>
</dbReference>
<evidence type="ECO:0000313" key="1">
    <source>
        <dbReference type="EMBL" id="PAK78402.1"/>
    </source>
</evidence>
<dbReference type="InterPro" id="IPR053842">
    <property type="entry name" value="NikA-like"/>
</dbReference>
<evidence type="ECO:0000313" key="2">
    <source>
        <dbReference type="Proteomes" id="UP000216151"/>
    </source>
</evidence>
<gene>
    <name evidence="1" type="ORF">B8X00_06230</name>
</gene>
<accession>A0A269XYN0</accession>
<dbReference type="AlphaFoldDB" id="A0A269XYN0"/>
<dbReference type="OrthoDB" id="7278594at2"/>
<proteinExistence type="predicted"/>
<comment type="caution">
    <text evidence="1">The sequence shown here is derived from an EMBL/GenBank/DDBJ whole genome shotgun (WGS) entry which is preliminary data.</text>
</comment>
<keyword evidence="2" id="KW-1185">Reference proteome</keyword>